<sequence length="1200" mass="132335">MSTTMFSSHHRRPHRLSKMPPPPAVADQTFQPRLETGVPSREDELQNAVELRPSSSAPSLAATKKRGSFLAKTFRTFSSTSSLDLASDNAPARPQTPPRKVLHKTPAHGSSIFHRINRRASKDSTTSSQMSDTSCKLSGMKILKHGPLKCDSKLWKSRSEYLVLAEDCLVKFGNIEAAKSTFPDLASSHRLSRSSTVSSLTQETGSSESRLEIPFSRIINIFKEEGSSPHFGIDVWWADAAPAVSWANIKLFFGMPQERDEWIKEIRRALREFAVGKPGVSEGIVAPNVESRIHAIVSKEETACKGSPLDIFPVIQRVFPPKAKAEATETSKKTRDTSSCYLLLGHNKCYLIRVGKTSVYKAPQDLDVQTTIFGLTSLIRLKATMVPHEERFVVGYRMPCEQEKRLELASRWYREIVMTFMKADRAVKPAWPQQLQRDIFDIRGLTSQLHLPEGQDFGGLKRTLEAYCASYNCQPPDWTVSWKCERRDHNPEFRLLPSSSASGYGKFQLLAVLKALRYNDYFRSLSFKDVDFGPLCGWYDLPQYSDSVADVSRNGLVLDNIHSDIVRTSPILFQELHALAFTSGSIRRIDLTNVLSSLRSRSVPSRFQPPSTATPLPQMEVARAILLLLRTQNIPLDSLNLSGNPLTAAEVDELASALCIPGILKELDISHCNLDERSLGEIWDALPQQGNTMEVLNTSRNMGNLDLVVIRNGLAHFSRLRKLNIAGNCLSQFTDFMFWDETIMSWQLEELDLSDIKLSEETVNVLATYLAMPESDYMRRVDLNNCGLTGSMAAVLFRSMGQGRELVCSISGNYLEVEGDDLTSAIACNYGPKALFADMVEYREEENYIKLIQALAVNNTIDLLSLVGTATPGQVSEDACAAVSEFFATNRSLQYLDYSGFSAKLDEGQLGLGFSQALAGLSQNTTLRHLRIRNQKLNINIGDLASAIAANQTLQTLDVQENGFNLSNLTHMVRSLEKNVSIREFCPFSEAELNKTIRNSMQKVILYPSEPEHRRRRSSKSAAKAADALAEDASKALVHELRSQWTVKMEESEKILERNRAAAAAADADGLSSAMAEYPSMSYAAGLPVLFGGLAMAHQGASQTTPSSPASHQAAQEPITPPLEAVDKLEAPGSAPHHVTRDEVMESPTAESPTSSPGLPTPPEWVADEAVINAISVSPDAAGVTLDAKLQDGSEGAGKE</sequence>
<feature type="compositionally biased region" description="Basic residues" evidence="1">
    <location>
        <begin position="8"/>
        <end position="17"/>
    </location>
</feature>
<evidence type="ECO:0000313" key="4">
    <source>
        <dbReference type="Proteomes" id="UP000813385"/>
    </source>
</evidence>
<feature type="domain" description="LRR-containing protein second PH" evidence="2">
    <location>
        <begin position="296"/>
        <end position="435"/>
    </location>
</feature>
<feature type="region of interest" description="Disordered" evidence="1">
    <location>
        <begin position="82"/>
        <end position="132"/>
    </location>
</feature>
<dbReference type="Proteomes" id="UP000813385">
    <property type="component" value="Unassembled WGS sequence"/>
</dbReference>
<dbReference type="PANTHER" id="PTHR24114">
    <property type="entry name" value="LEUCINE RICH REPEAT FAMILY PROTEIN"/>
    <property type="match status" value="1"/>
</dbReference>
<protein>
    <submittedName>
        <fullName evidence="3">Leucine rich repeat protein</fullName>
    </submittedName>
</protein>
<dbReference type="InterPro" id="IPR032675">
    <property type="entry name" value="LRR_dom_sf"/>
</dbReference>
<reference evidence="3" key="1">
    <citation type="journal article" date="2021" name="Nat. Commun.">
        <title>Genetic determinants of endophytism in the Arabidopsis root mycobiome.</title>
        <authorList>
            <person name="Mesny F."/>
            <person name="Miyauchi S."/>
            <person name="Thiergart T."/>
            <person name="Pickel B."/>
            <person name="Atanasova L."/>
            <person name="Karlsson M."/>
            <person name="Huettel B."/>
            <person name="Barry K.W."/>
            <person name="Haridas S."/>
            <person name="Chen C."/>
            <person name="Bauer D."/>
            <person name="Andreopoulos W."/>
            <person name="Pangilinan J."/>
            <person name="LaButti K."/>
            <person name="Riley R."/>
            <person name="Lipzen A."/>
            <person name="Clum A."/>
            <person name="Drula E."/>
            <person name="Henrissat B."/>
            <person name="Kohler A."/>
            <person name="Grigoriev I.V."/>
            <person name="Martin F.M."/>
            <person name="Hacquard S."/>
        </authorList>
    </citation>
    <scope>NUCLEOTIDE SEQUENCE</scope>
    <source>
        <strain evidence="3">MPI-CAGE-AT-0016</strain>
    </source>
</reference>
<dbReference type="AlphaFoldDB" id="A0A8K0TB51"/>
<dbReference type="InterPro" id="IPR052394">
    <property type="entry name" value="LRR-containing"/>
</dbReference>
<feature type="compositionally biased region" description="Low complexity" evidence="1">
    <location>
        <begin position="1146"/>
        <end position="1158"/>
    </location>
</feature>
<dbReference type="EMBL" id="JAGPXD010000003">
    <property type="protein sequence ID" value="KAH7361444.1"/>
    <property type="molecule type" value="Genomic_DNA"/>
</dbReference>
<organism evidence="3 4">
    <name type="scientific">Plectosphaerella cucumerina</name>
    <dbReference type="NCBI Taxonomy" id="40658"/>
    <lineage>
        <taxon>Eukaryota</taxon>
        <taxon>Fungi</taxon>
        <taxon>Dikarya</taxon>
        <taxon>Ascomycota</taxon>
        <taxon>Pezizomycotina</taxon>
        <taxon>Sordariomycetes</taxon>
        <taxon>Hypocreomycetidae</taxon>
        <taxon>Glomerellales</taxon>
        <taxon>Plectosphaerellaceae</taxon>
        <taxon>Plectosphaerella</taxon>
    </lineage>
</organism>
<dbReference type="SUPFAM" id="SSF52047">
    <property type="entry name" value="RNI-like"/>
    <property type="match status" value="1"/>
</dbReference>
<feature type="region of interest" description="Disordered" evidence="1">
    <location>
        <begin position="1133"/>
        <end position="1166"/>
    </location>
</feature>
<gene>
    <name evidence="3" type="ORF">B0T11DRAFT_278965</name>
</gene>
<evidence type="ECO:0000259" key="2">
    <source>
        <dbReference type="Pfam" id="PF25353"/>
    </source>
</evidence>
<feature type="compositionally biased region" description="Basic and acidic residues" evidence="1">
    <location>
        <begin position="1189"/>
        <end position="1200"/>
    </location>
</feature>
<name>A0A8K0TB51_9PEZI</name>
<comment type="caution">
    <text evidence="3">The sequence shown here is derived from an EMBL/GenBank/DDBJ whole genome shotgun (WGS) entry which is preliminary data.</text>
</comment>
<dbReference type="OrthoDB" id="120976at2759"/>
<dbReference type="Gene3D" id="3.80.10.10">
    <property type="entry name" value="Ribonuclease Inhibitor"/>
    <property type="match status" value="1"/>
</dbReference>
<proteinExistence type="predicted"/>
<dbReference type="PANTHER" id="PTHR24114:SF2">
    <property type="entry name" value="F-BOX DOMAIN-CONTAINING PROTEIN-RELATED"/>
    <property type="match status" value="1"/>
</dbReference>
<dbReference type="InterPro" id="IPR057334">
    <property type="entry name" value="PH_2nd_LRR"/>
</dbReference>
<dbReference type="Pfam" id="PF25353">
    <property type="entry name" value="PH_2nd_LRR"/>
    <property type="match status" value="1"/>
</dbReference>
<accession>A0A8K0TB51</accession>
<feature type="compositionally biased region" description="Low complexity" evidence="1">
    <location>
        <begin position="123"/>
        <end position="132"/>
    </location>
</feature>
<feature type="region of interest" description="Disordered" evidence="1">
    <location>
        <begin position="1181"/>
        <end position="1200"/>
    </location>
</feature>
<feature type="region of interest" description="Disordered" evidence="1">
    <location>
        <begin position="1"/>
        <end position="28"/>
    </location>
</feature>
<keyword evidence="4" id="KW-1185">Reference proteome</keyword>
<evidence type="ECO:0000313" key="3">
    <source>
        <dbReference type="EMBL" id="KAH7361444.1"/>
    </source>
</evidence>
<evidence type="ECO:0000256" key="1">
    <source>
        <dbReference type="SAM" id="MobiDB-lite"/>
    </source>
</evidence>